<evidence type="ECO:0000256" key="9">
    <source>
        <dbReference type="SAM" id="MobiDB-lite"/>
    </source>
</evidence>
<feature type="domain" description="BRCT" evidence="10">
    <location>
        <begin position="315"/>
        <end position="394"/>
    </location>
</feature>
<feature type="compositionally biased region" description="Low complexity" evidence="9">
    <location>
        <begin position="298"/>
        <end position="315"/>
    </location>
</feature>
<evidence type="ECO:0000256" key="4">
    <source>
        <dbReference type="ARBA" id="ARBA00022705"/>
    </source>
</evidence>
<dbReference type="InterPro" id="IPR027417">
    <property type="entry name" value="P-loop_NTPase"/>
</dbReference>
<dbReference type="CDD" id="cd18140">
    <property type="entry name" value="HLD_clamp_RFC"/>
    <property type="match status" value="1"/>
</dbReference>
<dbReference type="SUPFAM" id="SSF52540">
    <property type="entry name" value="P-loop containing nucleoside triphosphate hydrolases"/>
    <property type="match status" value="1"/>
</dbReference>
<dbReference type="SUPFAM" id="SSF52113">
    <property type="entry name" value="BRCT domain"/>
    <property type="match status" value="1"/>
</dbReference>
<dbReference type="PANTHER" id="PTHR23389">
    <property type="entry name" value="CHROMOSOME TRANSMISSION FIDELITY FACTOR 18"/>
    <property type="match status" value="1"/>
</dbReference>
<name>A0ABR4KE77_9EURO</name>
<feature type="compositionally biased region" description="Acidic residues" evidence="9">
    <location>
        <begin position="165"/>
        <end position="178"/>
    </location>
</feature>
<evidence type="ECO:0000256" key="7">
    <source>
        <dbReference type="ARBA" id="ARBA00023242"/>
    </source>
</evidence>
<sequence length="1049" mass="116429">MPTDIRSFFGGKSSQGSNPSPTKPAAKKEAPPRNKRTRKVVDDSDDDEEVAETKAPAPKVKTPSKQPAEAPEGEPTTTSDYFASSKKRVRPPKTAVDPPPSKGGAAATKTESPKPAKKGPEPKAPTKSTPRKDAKRGTTVLDDEILGDDDIFATEYKKGGKGDDDYKEDDEESDDFDELPVKPATARGRPVAAKRSALDEFDDDVVMQDIPERPAKTATPQKQRKRKSEAIDKEEDDDFRATSKKGSTATKAKKPRAAPAKKDQPESKQIQDILDSIPTVRPPSPPPDTGGKAKFTFGGQRSRSPGAGGASIPSGEDNCLAGLSFVFTGVLETLGREEGQSLVKKYGGRVTTAPSSKTSYVVLGSDAGPKKLKTIKDYNLKVISEEGLFELIRRLPANGGDGKAAEKHEAKKRAEEERVREMAAEIDQEEKRQQALKPKDTKVAKDSTEPKVDDRLWTSKYAPTSLSMICGNKAPVEKLQAWLRDWRKNAKADFKKPGKDGTGVYRSVMIHGPPGIGKTTSAHLVAQLEGFDVLETNASDTRSKKLIETGLRGVLDTTSLQGYFSTSDKKVEHEKKNMVLIMDEVDGMSGGDRGGVGAMATIAKKTQIPLILICNDRRLPKMKPFDHVVYDIPFRRPTVEQIRARLSTICFREGLKISPPVLDSLIEGTHADIRQVINMLSTVKLDQKNLNYDQGKQMSKAWEKHVILKPWDIVGKILSPQMFSPSSSATLNDKSELYFNDHEFSYLMLQENYLRTRPTRANNYEGREQKLKLLELADNAASSFSDGDLVDRMIHGSQQQWSLMPTHAMFSFVRPASFAYGNMMERPAFTSWLGQNSKQGKLSRYVKEIQGRMRLRASGDRHEVRQQYIPLLWDKLVKRLMADGKEAVEDVIDFMDSYFLTREDWDALVELGLGPMDESKVKLDTQTKSTFTRLYNQRTHPLPYMKASNVVAPKNVPKEKPDLEDAIDESDDEALVDEVKDEEESDEIDLKRDKLIRMPKKSKAKSGTAKATTAKGKGKTKKASEDDFIDDEEELKPKKARGRKPKAKA</sequence>
<dbReference type="PIRSF" id="PIRSF036578">
    <property type="entry name" value="RFC1"/>
    <property type="match status" value="1"/>
</dbReference>
<dbReference type="InterPro" id="IPR001357">
    <property type="entry name" value="BRCT_dom"/>
</dbReference>
<dbReference type="Pfam" id="PF00533">
    <property type="entry name" value="BRCT"/>
    <property type="match status" value="1"/>
</dbReference>
<keyword evidence="4 8" id="KW-0235">DNA replication</keyword>
<dbReference type="Gene3D" id="1.20.272.10">
    <property type="match status" value="1"/>
</dbReference>
<dbReference type="EMBL" id="JBFXLU010000036">
    <property type="protein sequence ID" value="KAL2850580.1"/>
    <property type="molecule type" value="Genomic_DNA"/>
</dbReference>
<dbReference type="Gene3D" id="1.10.8.60">
    <property type="match status" value="1"/>
</dbReference>
<dbReference type="PANTHER" id="PTHR23389:SF6">
    <property type="entry name" value="REPLICATION FACTOR C SUBUNIT 1"/>
    <property type="match status" value="1"/>
</dbReference>
<accession>A0ABR4KE77</accession>
<feature type="compositionally biased region" description="Basic and acidic residues" evidence="9">
    <location>
        <begin position="111"/>
        <end position="121"/>
    </location>
</feature>
<evidence type="ECO:0000256" key="3">
    <source>
        <dbReference type="ARBA" id="ARBA00020401"/>
    </source>
</evidence>
<keyword evidence="5 8" id="KW-0547">Nucleotide-binding</keyword>
<evidence type="ECO:0000259" key="10">
    <source>
        <dbReference type="PROSITE" id="PS50172"/>
    </source>
</evidence>
<comment type="similarity">
    <text evidence="2 8">Belongs to the activator 1 large subunit family.</text>
</comment>
<evidence type="ECO:0000256" key="8">
    <source>
        <dbReference type="PIRNR" id="PIRNR036578"/>
    </source>
</evidence>
<feature type="region of interest" description="Disordered" evidence="9">
    <location>
        <begin position="953"/>
        <end position="1049"/>
    </location>
</feature>
<keyword evidence="12" id="KW-1185">Reference proteome</keyword>
<proteinExistence type="inferred from homology"/>
<dbReference type="PROSITE" id="PS50172">
    <property type="entry name" value="BRCT"/>
    <property type="match status" value="1"/>
</dbReference>
<gene>
    <name evidence="11" type="ORF">BJY01DRAFT_130120</name>
</gene>
<dbReference type="Pfam" id="PF08519">
    <property type="entry name" value="RFC1"/>
    <property type="match status" value="1"/>
</dbReference>
<dbReference type="Pfam" id="PF25361">
    <property type="entry name" value="AAA_lid_RFC1"/>
    <property type="match status" value="1"/>
</dbReference>
<keyword evidence="7 8" id="KW-0539">Nucleus</keyword>
<feature type="compositionally biased region" description="Basic and acidic residues" evidence="9">
    <location>
        <begin position="155"/>
        <end position="164"/>
    </location>
</feature>
<comment type="subcellular location">
    <subcellularLocation>
        <location evidence="1 8">Nucleus</location>
    </subcellularLocation>
</comment>
<evidence type="ECO:0000313" key="11">
    <source>
        <dbReference type="EMBL" id="KAL2850580.1"/>
    </source>
</evidence>
<dbReference type="CDD" id="cd17752">
    <property type="entry name" value="BRCT_RFC1"/>
    <property type="match status" value="1"/>
</dbReference>
<dbReference type="InterPro" id="IPR003593">
    <property type="entry name" value="AAA+_ATPase"/>
</dbReference>
<feature type="region of interest" description="Disordered" evidence="9">
    <location>
        <begin position="427"/>
        <end position="450"/>
    </location>
</feature>
<dbReference type="SMART" id="SM00382">
    <property type="entry name" value="AAA"/>
    <property type="match status" value="1"/>
</dbReference>
<keyword evidence="6 8" id="KW-0067">ATP-binding</keyword>
<evidence type="ECO:0000256" key="6">
    <source>
        <dbReference type="ARBA" id="ARBA00022840"/>
    </source>
</evidence>
<dbReference type="SUPFAM" id="SSF48019">
    <property type="entry name" value="post-AAA+ oligomerization domain-like"/>
    <property type="match status" value="1"/>
</dbReference>
<dbReference type="Proteomes" id="UP001610446">
    <property type="component" value="Unassembled WGS sequence"/>
</dbReference>
<protein>
    <recommendedName>
        <fullName evidence="3 8">Replication factor C subunit 1</fullName>
    </recommendedName>
</protein>
<evidence type="ECO:0000256" key="5">
    <source>
        <dbReference type="ARBA" id="ARBA00022741"/>
    </source>
</evidence>
<dbReference type="SMART" id="SM00292">
    <property type="entry name" value="BRCT"/>
    <property type="match status" value="1"/>
</dbReference>
<dbReference type="InterPro" id="IPR008921">
    <property type="entry name" value="DNA_pol3_clamp-load_cplx_C"/>
</dbReference>
<dbReference type="InterPro" id="IPR003959">
    <property type="entry name" value="ATPase_AAA_core"/>
</dbReference>
<dbReference type="InterPro" id="IPR013725">
    <property type="entry name" value="DNA_replication_fac_RFC1_C"/>
</dbReference>
<comment type="caution">
    <text evidence="11">The sequence shown here is derived from an EMBL/GenBank/DDBJ whole genome shotgun (WGS) entry which is preliminary data.</text>
</comment>
<feature type="compositionally biased region" description="Basic residues" evidence="9">
    <location>
        <begin position="1038"/>
        <end position="1049"/>
    </location>
</feature>
<dbReference type="InterPro" id="IPR012178">
    <property type="entry name" value="RFC1"/>
</dbReference>
<evidence type="ECO:0000256" key="2">
    <source>
        <dbReference type="ARBA" id="ARBA00006116"/>
    </source>
</evidence>
<dbReference type="InterPro" id="IPR036420">
    <property type="entry name" value="BRCT_dom_sf"/>
</dbReference>
<feature type="compositionally biased region" description="Low complexity" evidence="9">
    <location>
        <begin position="1005"/>
        <end position="1015"/>
    </location>
</feature>
<dbReference type="InterPro" id="IPR047854">
    <property type="entry name" value="RFC_lid"/>
</dbReference>
<organism evidence="11 12">
    <name type="scientific">Aspergillus pseudoustus</name>
    <dbReference type="NCBI Taxonomy" id="1810923"/>
    <lineage>
        <taxon>Eukaryota</taxon>
        <taxon>Fungi</taxon>
        <taxon>Dikarya</taxon>
        <taxon>Ascomycota</taxon>
        <taxon>Pezizomycotina</taxon>
        <taxon>Eurotiomycetes</taxon>
        <taxon>Eurotiomycetidae</taxon>
        <taxon>Eurotiales</taxon>
        <taxon>Aspergillaceae</taxon>
        <taxon>Aspergillus</taxon>
        <taxon>Aspergillus subgen. Nidulantes</taxon>
    </lineage>
</organism>
<reference evidence="11 12" key="1">
    <citation type="submission" date="2024-07" db="EMBL/GenBank/DDBJ databases">
        <title>Section-level genome sequencing and comparative genomics of Aspergillus sections Usti and Cavernicolus.</title>
        <authorList>
            <consortium name="Lawrence Berkeley National Laboratory"/>
            <person name="Nybo J.L."/>
            <person name="Vesth T.C."/>
            <person name="Theobald S."/>
            <person name="Frisvad J.C."/>
            <person name="Larsen T.O."/>
            <person name="Kjaerboelling I."/>
            <person name="Rothschild-Mancinelli K."/>
            <person name="Lyhne E.K."/>
            <person name="Kogle M.E."/>
            <person name="Barry K."/>
            <person name="Clum A."/>
            <person name="Na H."/>
            <person name="Ledsgaard L."/>
            <person name="Lin J."/>
            <person name="Lipzen A."/>
            <person name="Kuo A."/>
            <person name="Riley R."/>
            <person name="Mondo S."/>
            <person name="Labutti K."/>
            <person name="Haridas S."/>
            <person name="Pangalinan J."/>
            <person name="Salamov A.A."/>
            <person name="Simmons B.A."/>
            <person name="Magnuson J.K."/>
            <person name="Chen J."/>
            <person name="Drula E."/>
            <person name="Henrissat B."/>
            <person name="Wiebenga A."/>
            <person name="Lubbers R.J."/>
            <person name="Gomes A.C."/>
            <person name="Makela M.R."/>
            <person name="Stajich J."/>
            <person name="Grigoriev I.V."/>
            <person name="Mortensen U.H."/>
            <person name="De Vries R.P."/>
            <person name="Baker S.E."/>
            <person name="Andersen M.R."/>
        </authorList>
    </citation>
    <scope>NUCLEOTIDE SEQUENCE [LARGE SCALE GENOMIC DNA]</scope>
    <source>
        <strain evidence="11 12">CBS 123904</strain>
    </source>
</reference>
<evidence type="ECO:0000313" key="12">
    <source>
        <dbReference type="Proteomes" id="UP001610446"/>
    </source>
</evidence>
<dbReference type="Gene3D" id="3.40.50.300">
    <property type="entry name" value="P-loop containing nucleotide triphosphate hydrolases"/>
    <property type="match status" value="1"/>
</dbReference>
<dbReference type="Pfam" id="PF00004">
    <property type="entry name" value="AAA"/>
    <property type="match status" value="1"/>
</dbReference>
<dbReference type="CDD" id="cd00009">
    <property type="entry name" value="AAA"/>
    <property type="match status" value="1"/>
</dbReference>
<dbReference type="Gene3D" id="3.40.50.10190">
    <property type="entry name" value="BRCT domain"/>
    <property type="match status" value="1"/>
</dbReference>
<feature type="region of interest" description="Disordered" evidence="9">
    <location>
        <begin position="1"/>
        <end position="315"/>
    </location>
</feature>
<evidence type="ECO:0000256" key="1">
    <source>
        <dbReference type="ARBA" id="ARBA00004123"/>
    </source>
</evidence>
<feature type="compositionally biased region" description="Acidic residues" evidence="9">
    <location>
        <begin position="141"/>
        <end position="152"/>
    </location>
</feature>
<feature type="compositionally biased region" description="Acidic residues" evidence="9">
    <location>
        <begin position="964"/>
        <end position="987"/>
    </location>
</feature>